<dbReference type="Proteomes" id="UP000622552">
    <property type="component" value="Unassembled WGS sequence"/>
</dbReference>
<dbReference type="RefSeq" id="WP_197005175.1">
    <property type="nucleotide sequence ID" value="NZ_BONS01000037.1"/>
</dbReference>
<keyword evidence="2" id="KW-1185">Reference proteome</keyword>
<dbReference type="EMBL" id="JADOUF010000001">
    <property type="protein sequence ID" value="MBG6138415.1"/>
    <property type="molecule type" value="Genomic_DNA"/>
</dbReference>
<protein>
    <submittedName>
        <fullName evidence="1">Uncharacterized protein</fullName>
    </submittedName>
</protein>
<evidence type="ECO:0000313" key="2">
    <source>
        <dbReference type="Proteomes" id="UP000622552"/>
    </source>
</evidence>
<gene>
    <name evidence="1" type="ORF">IW245_004609</name>
</gene>
<accession>A0A8J7GJ07</accession>
<comment type="caution">
    <text evidence="1">The sequence shown here is derived from an EMBL/GenBank/DDBJ whole genome shotgun (WGS) entry which is preliminary data.</text>
</comment>
<name>A0A8J7GJ07_9ACTN</name>
<sequence>MAESSPGTLKEAEARSVAGLLGVPDFVYRPEHVSKGKAVREISDGLLIAGTDGLILQVKGRFTSGRDLPAKAEGWCRKNGLAAQRQGQGTRASLRSNAVRVRSLRGYEREVPDAETWPIVVIISHPDDPVVSFPASTDTLFLSLTDWRQLHSMIRSTYGVIDYVRRALASGVSVPLGREADRYRLLSEADVHAGRSLTSFPTLPIAELDGRDLGYVATFDRLIAKVADGTGATGWTEDGYLLPVEQLDRVPITGRVRIGRKWSQTFFQMVETKSPRSFITLDPNGADRLAFMFEHDAEGSDDSAARFNALVADYCVIRHQHAIDAGADPASVTLTVGTLYHPTKGQRYTFVYWQGPPPPIPTVIRTAFESEFGVFNGATVQSATT</sequence>
<dbReference type="AlphaFoldDB" id="A0A8J7GJ07"/>
<organism evidence="1 2">
    <name type="scientific">Longispora fulva</name>
    <dbReference type="NCBI Taxonomy" id="619741"/>
    <lineage>
        <taxon>Bacteria</taxon>
        <taxon>Bacillati</taxon>
        <taxon>Actinomycetota</taxon>
        <taxon>Actinomycetes</taxon>
        <taxon>Micromonosporales</taxon>
        <taxon>Micromonosporaceae</taxon>
        <taxon>Longispora</taxon>
    </lineage>
</organism>
<evidence type="ECO:0000313" key="1">
    <source>
        <dbReference type="EMBL" id="MBG6138415.1"/>
    </source>
</evidence>
<reference evidence="1" key="1">
    <citation type="submission" date="2020-11" db="EMBL/GenBank/DDBJ databases">
        <title>Sequencing the genomes of 1000 actinobacteria strains.</title>
        <authorList>
            <person name="Klenk H.-P."/>
        </authorList>
    </citation>
    <scope>NUCLEOTIDE SEQUENCE</scope>
    <source>
        <strain evidence="1">DSM 45356</strain>
    </source>
</reference>
<proteinExistence type="predicted"/>